<accession>A0ACC5RCS3</accession>
<name>A0ACC5RCS3_9HYPH</name>
<sequence length="201" mass="22343">MGVKILQKPEEATASDLKPRDRLLHTARDLFHQHGIKGIGVEAITEAAGTNKMTLYRHFGSKDDLIVECLQKAINETMSKWDELELEYPDNPKAQLIAWIGAGAQCIASDKRGCEIANAAVELTEPDHPGRRVIEEGKKEHRRRLVGLCQRADLTQPELAADTLCLLFEGARISRQSDGPEGPCARFKRMAEGIVAAYERK</sequence>
<protein>
    <submittedName>
        <fullName evidence="1">TetR/AcrR family transcriptional regulator</fullName>
    </submittedName>
</protein>
<dbReference type="EMBL" id="JAENHL010000008">
    <property type="protein sequence ID" value="MBK1870280.1"/>
    <property type="molecule type" value="Genomic_DNA"/>
</dbReference>
<proteinExistence type="predicted"/>
<gene>
    <name evidence="1" type="ORF">JHL16_28210</name>
</gene>
<organism evidence="1 2">
    <name type="scientific">Taklimakanibacter albus</name>
    <dbReference type="NCBI Taxonomy" id="2800327"/>
    <lineage>
        <taxon>Bacteria</taxon>
        <taxon>Pseudomonadati</taxon>
        <taxon>Pseudomonadota</taxon>
        <taxon>Alphaproteobacteria</taxon>
        <taxon>Hyphomicrobiales</taxon>
        <taxon>Aestuariivirgaceae</taxon>
        <taxon>Taklimakanibacter</taxon>
    </lineage>
</organism>
<evidence type="ECO:0000313" key="2">
    <source>
        <dbReference type="Proteomes" id="UP000616151"/>
    </source>
</evidence>
<dbReference type="Proteomes" id="UP000616151">
    <property type="component" value="Unassembled WGS sequence"/>
</dbReference>
<reference evidence="1" key="1">
    <citation type="submission" date="2021-01" db="EMBL/GenBank/DDBJ databases">
        <authorList>
            <person name="Sun Q."/>
        </authorList>
    </citation>
    <scope>NUCLEOTIDE SEQUENCE</scope>
    <source>
        <strain evidence="1">YIM B02566</strain>
    </source>
</reference>
<comment type="caution">
    <text evidence="1">The sequence shown here is derived from an EMBL/GenBank/DDBJ whole genome shotgun (WGS) entry which is preliminary data.</text>
</comment>
<evidence type="ECO:0000313" key="1">
    <source>
        <dbReference type="EMBL" id="MBK1870280.1"/>
    </source>
</evidence>
<keyword evidence="2" id="KW-1185">Reference proteome</keyword>